<dbReference type="InterPro" id="IPR031643">
    <property type="entry name" value="DUF4708"/>
</dbReference>
<keyword evidence="4" id="KW-1185">Reference proteome</keyword>
<feature type="compositionally biased region" description="Low complexity" evidence="1">
    <location>
        <begin position="388"/>
        <end position="413"/>
    </location>
</feature>
<protein>
    <recommendedName>
        <fullName evidence="2">DUF4708 domain-containing protein</fullName>
    </recommendedName>
</protein>
<accession>A0A9Q0ER37</accession>
<feature type="region of interest" description="Disordered" evidence="1">
    <location>
        <begin position="443"/>
        <end position="537"/>
    </location>
</feature>
<feature type="compositionally biased region" description="Basic and acidic residues" evidence="1">
    <location>
        <begin position="443"/>
        <end position="453"/>
    </location>
</feature>
<feature type="domain" description="DUF4708" evidence="2">
    <location>
        <begin position="7"/>
        <end position="269"/>
    </location>
</feature>
<name>A0A9Q0ER37_9TELE</name>
<evidence type="ECO:0000256" key="1">
    <source>
        <dbReference type="SAM" id="MobiDB-lite"/>
    </source>
</evidence>
<feature type="region of interest" description="Disordered" evidence="1">
    <location>
        <begin position="367"/>
        <end position="417"/>
    </location>
</feature>
<sequence>MSGSKEQSLYFVSVPDQGRLCAVSLSLQVSPEDCRNQQITTCRELVLLYADILASPAVNSITDIWLIMAVAFYNKGIVQAYGHRHNLQLGAPRCVLPGILQCCLSYSLTTRLAPCWNKAGRYLLSGKEFLTTIGRLSAVSMELNATANQICIGVEPSTVRLPPTKLEDFGFPPMVLKNFSSQPDCVLHTSSVGACWCYVLPSMKRGRIMTISRQLPTDCPFKSYQDLQKHWHSLTVDEEVYCSVYFSMIGERLFTYPLSCIRLQPVHCCSRVNQQGALNTFISDLRARLQSICGLPVCMTSKPCYPTGSLTSTSSAQMLEGEPLNLTNRSSVHLVLTQLPAPAAPPVKPSFGLRLPERKEDVRVVEKGQGVVYGGNGPHSSGGERARSSASATTASSQSTSSSAPDPWSRSSPLGSPLALAATPPKLVFLSLTKLVQKLQNQRKEGAEVERRVTPANKTAAPAASSSYPQTATPYLASSSSSSSSSSPFVWSQRPPVVPPPVRLPSFTDRSQSGGVPGRRPEANRIAAPVPHNQPSPEVQLRAAGQRGDIKSGCETLRSPAVLSPPAPAVPLDVPSNKGVSPVRRLYSCKSSGAL</sequence>
<feature type="compositionally biased region" description="Low complexity" evidence="1">
    <location>
        <begin position="478"/>
        <end position="487"/>
    </location>
</feature>
<comment type="caution">
    <text evidence="3">The sequence shown here is derived from an EMBL/GenBank/DDBJ whole genome shotgun (WGS) entry which is preliminary data.</text>
</comment>
<dbReference type="EMBL" id="JANIIK010000037">
    <property type="protein sequence ID" value="KAJ3611895.1"/>
    <property type="molecule type" value="Genomic_DNA"/>
</dbReference>
<dbReference type="PANTHER" id="PTHR28495">
    <property type="entry name" value="HYPOTHETICAL PROTEIN LOC100359752"/>
    <property type="match status" value="1"/>
</dbReference>
<dbReference type="AlphaFoldDB" id="A0A9Q0ER37"/>
<dbReference type="Proteomes" id="UP001148018">
    <property type="component" value="Unassembled WGS sequence"/>
</dbReference>
<proteinExistence type="predicted"/>
<dbReference type="OrthoDB" id="6285995at2759"/>
<evidence type="ECO:0000313" key="3">
    <source>
        <dbReference type="EMBL" id="KAJ3611895.1"/>
    </source>
</evidence>
<feature type="compositionally biased region" description="Polar residues" evidence="1">
    <location>
        <begin position="464"/>
        <end position="477"/>
    </location>
</feature>
<organism evidence="3 4">
    <name type="scientific">Muraenolepis orangiensis</name>
    <name type="common">Patagonian moray cod</name>
    <dbReference type="NCBI Taxonomy" id="630683"/>
    <lineage>
        <taxon>Eukaryota</taxon>
        <taxon>Metazoa</taxon>
        <taxon>Chordata</taxon>
        <taxon>Craniata</taxon>
        <taxon>Vertebrata</taxon>
        <taxon>Euteleostomi</taxon>
        <taxon>Actinopterygii</taxon>
        <taxon>Neopterygii</taxon>
        <taxon>Teleostei</taxon>
        <taxon>Neoteleostei</taxon>
        <taxon>Acanthomorphata</taxon>
        <taxon>Zeiogadaria</taxon>
        <taxon>Gadariae</taxon>
        <taxon>Gadiformes</taxon>
        <taxon>Muraenolepidoidei</taxon>
        <taxon>Muraenolepididae</taxon>
        <taxon>Muraenolepis</taxon>
    </lineage>
</organism>
<dbReference type="PANTHER" id="PTHR28495:SF1">
    <property type="entry name" value="GENE, 17266-RELATED"/>
    <property type="match status" value="1"/>
</dbReference>
<reference evidence="3" key="1">
    <citation type="submission" date="2022-07" db="EMBL/GenBank/DDBJ databases">
        <title>Chromosome-level genome of Muraenolepis orangiensis.</title>
        <authorList>
            <person name="Kim J."/>
        </authorList>
    </citation>
    <scope>NUCLEOTIDE SEQUENCE</scope>
    <source>
        <strain evidence="3">KU_S4_2022</strain>
        <tissue evidence="3">Muscle</tissue>
    </source>
</reference>
<feature type="region of interest" description="Disordered" evidence="1">
    <location>
        <begin position="561"/>
        <end position="581"/>
    </location>
</feature>
<gene>
    <name evidence="3" type="ORF">NHX12_021908</name>
</gene>
<evidence type="ECO:0000259" key="2">
    <source>
        <dbReference type="Pfam" id="PF15813"/>
    </source>
</evidence>
<evidence type="ECO:0000313" key="4">
    <source>
        <dbReference type="Proteomes" id="UP001148018"/>
    </source>
</evidence>
<dbReference type="Pfam" id="PF15813">
    <property type="entry name" value="DUF4708"/>
    <property type="match status" value="1"/>
</dbReference>